<feature type="region of interest" description="Disordered" evidence="1">
    <location>
        <begin position="108"/>
        <end position="139"/>
    </location>
</feature>
<comment type="caution">
    <text evidence="2">The sequence shown here is derived from an EMBL/GenBank/DDBJ whole genome shotgun (WGS) entry which is preliminary data.</text>
</comment>
<feature type="region of interest" description="Disordered" evidence="1">
    <location>
        <begin position="217"/>
        <end position="273"/>
    </location>
</feature>
<protein>
    <submittedName>
        <fullName evidence="2">Uncharacterized protein</fullName>
    </submittedName>
</protein>
<keyword evidence="3" id="KW-1185">Reference proteome</keyword>
<organism evidence="2 3">
    <name type="scientific">Catenaria anguillulae PL171</name>
    <dbReference type="NCBI Taxonomy" id="765915"/>
    <lineage>
        <taxon>Eukaryota</taxon>
        <taxon>Fungi</taxon>
        <taxon>Fungi incertae sedis</taxon>
        <taxon>Blastocladiomycota</taxon>
        <taxon>Blastocladiomycetes</taxon>
        <taxon>Blastocladiales</taxon>
        <taxon>Catenariaceae</taxon>
        <taxon>Catenaria</taxon>
    </lineage>
</organism>
<accession>A0A1Y2HK11</accession>
<gene>
    <name evidence="2" type="ORF">BCR44DRAFT_1137564</name>
</gene>
<evidence type="ECO:0000313" key="3">
    <source>
        <dbReference type="Proteomes" id="UP000193411"/>
    </source>
</evidence>
<proteinExistence type="predicted"/>
<dbReference type="EMBL" id="MCFL01000025">
    <property type="protein sequence ID" value="ORZ34915.1"/>
    <property type="molecule type" value="Genomic_DNA"/>
</dbReference>
<evidence type="ECO:0000313" key="2">
    <source>
        <dbReference type="EMBL" id="ORZ34915.1"/>
    </source>
</evidence>
<evidence type="ECO:0000256" key="1">
    <source>
        <dbReference type="SAM" id="MobiDB-lite"/>
    </source>
</evidence>
<reference evidence="2 3" key="1">
    <citation type="submission" date="2016-07" db="EMBL/GenBank/DDBJ databases">
        <title>Pervasive Adenine N6-methylation of Active Genes in Fungi.</title>
        <authorList>
            <consortium name="DOE Joint Genome Institute"/>
            <person name="Mondo S.J."/>
            <person name="Dannebaum R.O."/>
            <person name="Kuo R.C."/>
            <person name="Labutti K."/>
            <person name="Haridas S."/>
            <person name="Kuo A."/>
            <person name="Salamov A."/>
            <person name="Ahrendt S.R."/>
            <person name="Lipzen A."/>
            <person name="Sullivan W."/>
            <person name="Andreopoulos W.B."/>
            <person name="Clum A."/>
            <person name="Lindquist E."/>
            <person name="Daum C."/>
            <person name="Ramamoorthy G.K."/>
            <person name="Gryganskyi A."/>
            <person name="Culley D."/>
            <person name="Magnuson J.K."/>
            <person name="James T.Y."/>
            <person name="O'Malley M.A."/>
            <person name="Stajich J.E."/>
            <person name="Spatafora J.W."/>
            <person name="Visel A."/>
            <person name="Grigoriev I.V."/>
        </authorList>
    </citation>
    <scope>NUCLEOTIDE SEQUENCE [LARGE SCALE GENOMIC DNA]</scope>
    <source>
        <strain evidence="2 3">PL171</strain>
    </source>
</reference>
<feature type="compositionally biased region" description="Low complexity" evidence="1">
    <location>
        <begin position="253"/>
        <end position="263"/>
    </location>
</feature>
<feature type="compositionally biased region" description="Polar residues" evidence="1">
    <location>
        <begin position="238"/>
        <end position="252"/>
    </location>
</feature>
<dbReference type="Proteomes" id="UP000193411">
    <property type="component" value="Unassembled WGS sequence"/>
</dbReference>
<sequence length="273" mass="28924">MTSTFFAAPTRNVVPPCAHHHHPGTPIRFAASPRPAGIFLVAWPAWSATTANVVIMAAAAAATAARLGRSSTTAHAWILPKSTWPARPMGHQGQPAMPLPAYHQQQQMMAHAQRRPTPAPPSSANGPVRPPMAQDNPNNVVRCSQDKLHYYGRDVMYNDMAVLREAATGAQYQARYVGIQGDDTLWIKPEGSRKRIPMLSLTSGEYLIVSDNGMAGAQPSSGVHVPPPTTLPPLSSVANGSAPQAQQQQWLGPSQAPPAASSAVRHGPVVGSA</sequence>
<name>A0A1Y2HK11_9FUNG</name>
<dbReference type="AlphaFoldDB" id="A0A1Y2HK11"/>